<dbReference type="Proteomes" id="UP000784294">
    <property type="component" value="Unassembled WGS sequence"/>
</dbReference>
<reference evidence="1" key="1">
    <citation type="submission" date="2018-11" db="EMBL/GenBank/DDBJ databases">
        <authorList>
            <consortium name="Pathogen Informatics"/>
        </authorList>
    </citation>
    <scope>NUCLEOTIDE SEQUENCE</scope>
</reference>
<feature type="non-terminal residue" evidence="1">
    <location>
        <position position="57"/>
    </location>
</feature>
<comment type="caution">
    <text evidence="1">The sequence shown here is derived from an EMBL/GenBank/DDBJ whole genome shotgun (WGS) entry which is preliminary data.</text>
</comment>
<keyword evidence="2" id="KW-1185">Reference proteome</keyword>
<protein>
    <submittedName>
        <fullName evidence="1">Uncharacterized protein</fullName>
    </submittedName>
</protein>
<accession>A0A3S5AHK2</accession>
<dbReference type="EMBL" id="CAAALY010065296">
    <property type="protein sequence ID" value="VEL24011.1"/>
    <property type="molecule type" value="Genomic_DNA"/>
</dbReference>
<sequence length="57" mass="6448">MDSDNARVGEQIRTACFWYQVASAQAEHDARGGMGHRLVNMLTARLIPTSDSYWTDF</sequence>
<proteinExistence type="predicted"/>
<evidence type="ECO:0000313" key="1">
    <source>
        <dbReference type="EMBL" id="VEL24011.1"/>
    </source>
</evidence>
<gene>
    <name evidence="1" type="ORF">PXEA_LOCUS17451</name>
</gene>
<name>A0A3S5AHK2_9PLAT</name>
<organism evidence="1 2">
    <name type="scientific">Protopolystoma xenopodis</name>
    <dbReference type="NCBI Taxonomy" id="117903"/>
    <lineage>
        <taxon>Eukaryota</taxon>
        <taxon>Metazoa</taxon>
        <taxon>Spiralia</taxon>
        <taxon>Lophotrochozoa</taxon>
        <taxon>Platyhelminthes</taxon>
        <taxon>Monogenea</taxon>
        <taxon>Polyopisthocotylea</taxon>
        <taxon>Polystomatidea</taxon>
        <taxon>Polystomatidae</taxon>
        <taxon>Protopolystoma</taxon>
    </lineage>
</organism>
<evidence type="ECO:0000313" key="2">
    <source>
        <dbReference type="Proteomes" id="UP000784294"/>
    </source>
</evidence>
<dbReference type="AlphaFoldDB" id="A0A3S5AHK2"/>